<gene>
    <name evidence="6" type="ORF">EV665_14217</name>
</gene>
<evidence type="ECO:0000256" key="2">
    <source>
        <dbReference type="ARBA" id="ARBA00023015"/>
    </source>
</evidence>
<comment type="caution">
    <text evidence="6">The sequence shown here is derived from an EMBL/GenBank/DDBJ whole genome shotgun (WGS) entry which is preliminary data.</text>
</comment>
<feature type="domain" description="HTH lysR-type" evidence="5">
    <location>
        <begin position="1"/>
        <end position="59"/>
    </location>
</feature>
<dbReference type="GO" id="GO:0006351">
    <property type="term" value="P:DNA-templated transcription"/>
    <property type="evidence" value="ECO:0007669"/>
    <property type="project" value="TreeGrafter"/>
</dbReference>
<accession>A0A4R2BZC5</accession>
<keyword evidence="7" id="KW-1185">Reference proteome</keyword>
<sequence length="293" mass="32693">MDRLRQLKVVVAVEEEGSLVAAGRKLNLSLPSISRILGELEQSLGVILFERSARRCRATEAGRVLVHRARHLLADYDEILQVVGGRWNEPQGQIRMTAPLTFGRMHVLPAVCHFLKEHPLIDVGLELSDGIIDLQAEDFDLGVRIGPVDAPSLIAKRIGYVHWWALASPSYLSRHGVPQEPKDLSRHHWIQHSSLRSPGPLSLHGSSPRVLDMRLIVNDATSALEAARVDLGITSALSYQAAEDVAEGKLVRVLVDFEPEPLPVSLVYPETRRTVQRLRRLVDFLAKELRKVL</sequence>
<keyword evidence="2" id="KW-0805">Transcription regulation</keyword>
<protein>
    <submittedName>
        <fullName evidence="6">LysR family transcriptional regulator</fullName>
    </submittedName>
</protein>
<dbReference type="PROSITE" id="PS50931">
    <property type="entry name" value="HTH_LYSR"/>
    <property type="match status" value="1"/>
</dbReference>
<dbReference type="CDD" id="cd08422">
    <property type="entry name" value="PBP2_CrgA_like"/>
    <property type="match status" value="1"/>
</dbReference>
<dbReference type="GO" id="GO:0003700">
    <property type="term" value="F:DNA-binding transcription factor activity"/>
    <property type="evidence" value="ECO:0007669"/>
    <property type="project" value="InterPro"/>
</dbReference>
<evidence type="ECO:0000313" key="7">
    <source>
        <dbReference type="Proteomes" id="UP000295351"/>
    </source>
</evidence>
<comment type="similarity">
    <text evidence="1">Belongs to the LysR transcriptional regulatory family.</text>
</comment>
<dbReference type="SUPFAM" id="SSF46785">
    <property type="entry name" value="Winged helix' DNA-binding domain"/>
    <property type="match status" value="1"/>
</dbReference>
<organism evidence="6 7">
    <name type="scientific">Shinella granuli</name>
    <dbReference type="NCBI Taxonomy" id="323621"/>
    <lineage>
        <taxon>Bacteria</taxon>
        <taxon>Pseudomonadati</taxon>
        <taxon>Pseudomonadota</taxon>
        <taxon>Alphaproteobacteria</taxon>
        <taxon>Hyphomicrobiales</taxon>
        <taxon>Rhizobiaceae</taxon>
        <taxon>Shinella</taxon>
    </lineage>
</organism>
<dbReference type="InterPro" id="IPR058163">
    <property type="entry name" value="LysR-type_TF_proteobact-type"/>
</dbReference>
<dbReference type="InterPro" id="IPR036388">
    <property type="entry name" value="WH-like_DNA-bd_sf"/>
</dbReference>
<evidence type="ECO:0000259" key="5">
    <source>
        <dbReference type="PROSITE" id="PS50931"/>
    </source>
</evidence>
<evidence type="ECO:0000256" key="1">
    <source>
        <dbReference type="ARBA" id="ARBA00009437"/>
    </source>
</evidence>
<dbReference type="EMBL" id="SLVX01000042">
    <property type="protein sequence ID" value="TCN33377.1"/>
    <property type="molecule type" value="Genomic_DNA"/>
</dbReference>
<dbReference type="FunFam" id="1.10.10.10:FF:000001">
    <property type="entry name" value="LysR family transcriptional regulator"/>
    <property type="match status" value="1"/>
</dbReference>
<dbReference type="Pfam" id="PF03466">
    <property type="entry name" value="LysR_substrate"/>
    <property type="match status" value="1"/>
</dbReference>
<dbReference type="Gene3D" id="1.10.10.10">
    <property type="entry name" value="Winged helix-like DNA-binding domain superfamily/Winged helix DNA-binding domain"/>
    <property type="match status" value="1"/>
</dbReference>
<keyword evidence="3" id="KW-0238">DNA-binding</keyword>
<evidence type="ECO:0000256" key="4">
    <source>
        <dbReference type="ARBA" id="ARBA00023163"/>
    </source>
</evidence>
<name>A0A4R2BZC5_SHIGR</name>
<proteinExistence type="inferred from homology"/>
<dbReference type="AlphaFoldDB" id="A0A4R2BZC5"/>
<dbReference type="Proteomes" id="UP000295351">
    <property type="component" value="Unassembled WGS sequence"/>
</dbReference>
<evidence type="ECO:0000313" key="6">
    <source>
        <dbReference type="EMBL" id="TCN33377.1"/>
    </source>
</evidence>
<dbReference type="Gene3D" id="3.40.190.290">
    <property type="match status" value="1"/>
</dbReference>
<dbReference type="PANTHER" id="PTHR30537">
    <property type="entry name" value="HTH-TYPE TRANSCRIPTIONAL REGULATOR"/>
    <property type="match status" value="1"/>
</dbReference>
<keyword evidence="4" id="KW-0804">Transcription</keyword>
<dbReference type="RefSeq" id="WP_133036976.1">
    <property type="nucleotide sequence ID" value="NZ_BAABEI010000004.1"/>
</dbReference>
<dbReference type="SUPFAM" id="SSF53850">
    <property type="entry name" value="Periplasmic binding protein-like II"/>
    <property type="match status" value="1"/>
</dbReference>
<dbReference type="PANTHER" id="PTHR30537:SF3">
    <property type="entry name" value="TRANSCRIPTIONAL REGULATORY PROTEIN"/>
    <property type="match status" value="1"/>
</dbReference>
<evidence type="ECO:0000256" key="3">
    <source>
        <dbReference type="ARBA" id="ARBA00023125"/>
    </source>
</evidence>
<reference evidence="6 7" key="1">
    <citation type="submission" date="2019-03" db="EMBL/GenBank/DDBJ databases">
        <title>Genomic Encyclopedia of Type Strains, Phase IV (KMG-IV): sequencing the most valuable type-strain genomes for metagenomic binning, comparative biology and taxonomic classification.</title>
        <authorList>
            <person name="Goeker M."/>
        </authorList>
    </citation>
    <scope>NUCLEOTIDE SEQUENCE [LARGE SCALE GENOMIC DNA]</scope>
    <source>
        <strain evidence="6 7">DSM 18401</strain>
    </source>
</reference>
<dbReference type="Pfam" id="PF00126">
    <property type="entry name" value="HTH_1"/>
    <property type="match status" value="1"/>
</dbReference>
<dbReference type="InterPro" id="IPR005119">
    <property type="entry name" value="LysR_subst-bd"/>
</dbReference>
<dbReference type="GO" id="GO:0043565">
    <property type="term" value="F:sequence-specific DNA binding"/>
    <property type="evidence" value="ECO:0007669"/>
    <property type="project" value="TreeGrafter"/>
</dbReference>
<dbReference type="InterPro" id="IPR036390">
    <property type="entry name" value="WH_DNA-bd_sf"/>
</dbReference>
<dbReference type="InterPro" id="IPR000847">
    <property type="entry name" value="LysR_HTH_N"/>
</dbReference>